<dbReference type="EMBL" id="FORO01000008">
    <property type="protein sequence ID" value="SFI87431.1"/>
    <property type="molecule type" value="Genomic_DNA"/>
</dbReference>
<feature type="transmembrane region" description="Helical" evidence="1">
    <location>
        <begin position="325"/>
        <end position="350"/>
    </location>
</feature>
<evidence type="ECO:0000313" key="3">
    <source>
        <dbReference type="Proteomes" id="UP000182829"/>
    </source>
</evidence>
<dbReference type="GO" id="GO:0005886">
    <property type="term" value="C:plasma membrane"/>
    <property type="evidence" value="ECO:0007669"/>
    <property type="project" value="TreeGrafter"/>
</dbReference>
<reference evidence="2 3" key="1">
    <citation type="submission" date="2016-10" db="EMBL/GenBank/DDBJ databases">
        <authorList>
            <person name="de Groot N.N."/>
        </authorList>
    </citation>
    <scope>NUCLEOTIDE SEQUENCE [LARGE SCALE GENOMIC DNA]</scope>
    <source>
        <strain evidence="2 3">SP2</strain>
    </source>
</reference>
<feature type="transmembrane region" description="Helical" evidence="1">
    <location>
        <begin position="213"/>
        <end position="234"/>
    </location>
</feature>
<accession>A0A1I3LRQ3</accession>
<evidence type="ECO:0000256" key="1">
    <source>
        <dbReference type="SAM" id="Phobius"/>
    </source>
</evidence>
<organism evidence="2 3">
    <name type="scientific">Natronobacterium gregoryi</name>
    <dbReference type="NCBI Taxonomy" id="44930"/>
    <lineage>
        <taxon>Archaea</taxon>
        <taxon>Methanobacteriati</taxon>
        <taxon>Methanobacteriota</taxon>
        <taxon>Stenosarchaea group</taxon>
        <taxon>Halobacteria</taxon>
        <taxon>Halobacteriales</taxon>
        <taxon>Natrialbaceae</taxon>
        <taxon>Natronobacterium</taxon>
    </lineage>
</organism>
<keyword evidence="1" id="KW-1133">Transmembrane helix</keyword>
<keyword evidence="1" id="KW-0472">Membrane</keyword>
<dbReference type="Proteomes" id="UP000182829">
    <property type="component" value="Unassembled WGS sequence"/>
</dbReference>
<gene>
    <name evidence="2" type="ORF">SAMN05443661_10817</name>
</gene>
<sequence>MFPDTTIAVVLAQGFAEPYWLPSDYWSELSLPVYLFLAVVAGGGFLTGVTASLLDSRTDAGGLEGELSRWGFWVAVAGGAGSGLAVLSHQAILLRGLLFPIYMQNFESWMTIGTWILVSLVVVSVVALVFALFGDEASALEGASLFPRAIVAKLGLLETVDRLVDRVRPPKNGLVALYAVGSVLALATVYTGFELAVVETVPLWNMPVVVPAAFLLTGLASGVGLAVAVTALFARDVDTVIGGYAVATGLLSALGLAFVWYGWTEIATSDAPAAAVTYVALSEGSLAIGSWLVVLGLAVGLLAGLGVGGATLVDRRLPLLERAAVPALVGSFGLLVIGSLAFRIVMLYGAQEHPVVVVG</sequence>
<feature type="transmembrane region" description="Helical" evidence="1">
    <location>
        <begin position="175"/>
        <end position="193"/>
    </location>
</feature>
<feature type="transmembrane region" description="Helical" evidence="1">
    <location>
        <begin position="32"/>
        <end position="54"/>
    </location>
</feature>
<dbReference type="OrthoDB" id="205603at2157"/>
<dbReference type="RefSeq" id="WP_005576239.1">
    <property type="nucleotide sequence ID" value="NZ_FORO01000008.1"/>
</dbReference>
<keyword evidence="1" id="KW-0812">Transmembrane</keyword>
<dbReference type="Gene3D" id="1.20.1630.10">
    <property type="entry name" value="Formate dehydrogenase/DMSO reductase domain"/>
    <property type="match status" value="1"/>
</dbReference>
<feature type="transmembrane region" description="Helical" evidence="1">
    <location>
        <begin position="241"/>
        <end position="263"/>
    </location>
</feature>
<feature type="transmembrane region" description="Helical" evidence="1">
    <location>
        <begin position="70"/>
        <end position="92"/>
    </location>
</feature>
<feature type="transmembrane region" description="Helical" evidence="1">
    <location>
        <begin position="288"/>
        <end position="313"/>
    </location>
</feature>
<dbReference type="GeneID" id="14207717"/>
<name>A0A1I3LRQ3_9EURY</name>
<feature type="transmembrane region" description="Helical" evidence="1">
    <location>
        <begin position="112"/>
        <end position="133"/>
    </location>
</feature>
<protein>
    <submittedName>
        <fullName evidence="2">Protein NrfD</fullName>
    </submittedName>
</protein>
<dbReference type="InterPro" id="IPR052049">
    <property type="entry name" value="Electron_transfer_protein"/>
</dbReference>
<evidence type="ECO:0000313" key="2">
    <source>
        <dbReference type="EMBL" id="SFI87431.1"/>
    </source>
</evidence>
<dbReference type="PANTHER" id="PTHR34856:SF2">
    <property type="entry name" value="PROTEIN NRFD"/>
    <property type="match status" value="1"/>
</dbReference>
<dbReference type="OMA" id="FSSWITI"/>
<dbReference type="AlphaFoldDB" id="A0A1I3LRQ3"/>
<proteinExistence type="predicted"/>
<dbReference type="PANTHER" id="PTHR34856">
    <property type="entry name" value="PROTEIN NRFD"/>
    <property type="match status" value="1"/>
</dbReference>